<protein>
    <submittedName>
        <fullName evidence="1">5331_t:CDS:1</fullName>
    </submittedName>
</protein>
<keyword evidence="2" id="KW-1185">Reference proteome</keyword>
<dbReference type="AlphaFoldDB" id="A0A9N9PG37"/>
<dbReference type="Proteomes" id="UP000789396">
    <property type="component" value="Unassembled WGS sequence"/>
</dbReference>
<dbReference type="OrthoDB" id="1368at2759"/>
<reference evidence="1" key="1">
    <citation type="submission" date="2021-06" db="EMBL/GenBank/DDBJ databases">
        <authorList>
            <person name="Kallberg Y."/>
            <person name="Tangrot J."/>
            <person name="Rosling A."/>
        </authorList>
    </citation>
    <scope>NUCLEOTIDE SEQUENCE</scope>
    <source>
        <strain evidence="1">IN212</strain>
    </source>
</reference>
<name>A0A9N9PG37_9GLOM</name>
<feature type="non-terminal residue" evidence="1">
    <location>
        <position position="98"/>
    </location>
</feature>
<sequence>KVDKVEEVDYEIENPFCEDPNDIELDELCDYIEKELNFINKHGDTRALQDMEYWWNDAIINAAENSKISKKFSKEDLAKIDAIKKSNDEKEKYGNDAI</sequence>
<dbReference type="EMBL" id="CAJVPZ010087941">
    <property type="protein sequence ID" value="CAG8813076.1"/>
    <property type="molecule type" value="Genomic_DNA"/>
</dbReference>
<comment type="caution">
    <text evidence="1">The sequence shown here is derived from an EMBL/GenBank/DDBJ whole genome shotgun (WGS) entry which is preliminary data.</text>
</comment>
<evidence type="ECO:0000313" key="1">
    <source>
        <dbReference type="EMBL" id="CAG8813076.1"/>
    </source>
</evidence>
<evidence type="ECO:0000313" key="2">
    <source>
        <dbReference type="Proteomes" id="UP000789396"/>
    </source>
</evidence>
<gene>
    <name evidence="1" type="ORF">RFULGI_LOCUS18973</name>
</gene>
<proteinExistence type="predicted"/>
<feature type="non-terminal residue" evidence="1">
    <location>
        <position position="1"/>
    </location>
</feature>
<organism evidence="1 2">
    <name type="scientific">Racocetra fulgida</name>
    <dbReference type="NCBI Taxonomy" id="60492"/>
    <lineage>
        <taxon>Eukaryota</taxon>
        <taxon>Fungi</taxon>
        <taxon>Fungi incertae sedis</taxon>
        <taxon>Mucoromycota</taxon>
        <taxon>Glomeromycotina</taxon>
        <taxon>Glomeromycetes</taxon>
        <taxon>Diversisporales</taxon>
        <taxon>Gigasporaceae</taxon>
        <taxon>Racocetra</taxon>
    </lineage>
</organism>
<accession>A0A9N9PG37</accession>